<dbReference type="EMBL" id="WVTA01000016">
    <property type="protein sequence ID" value="KAK3201502.1"/>
    <property type="molecule type" value="Genomic_DNA"/>
</dbReference>
<keyword evidence="5 6" id="KW-0472">Membrane</keyword>
<evidence type="ECO:0000313" key="8">
    <source>
        <dbReference type="EMBL" id="KAK3201502.1"/>
    </source>
</evidence>
<protein>
    <recommendedName>
        <fullName evidence="7">Major facilitator superfamily (MFS) profile domain-containing protein</fullName>
    </recommendedName>
</protein>
<sequence>MLIGQFPSSVIIQKYPPRIWLSSMVILWAGLTMASAGCKTYAQLCAVRFLMGIAESSTYAGCVYVIGSWYKTDEIAKRIAMLTVAGQVGNMFAGVMMAAIHTSMEGLSGLSGWQWVFIIDGVITLPIAGFGFFFFPDIPESTTAFYLNAEERRLALARLPPKKKDGHNIAPWSLAKRVFGAPIFYVACFFSFTAAAMQAYSIQGLLLLTLKAHQKSHHYTQTQINTYPLGIHGIAIISEFVVAILIDRFGLRLTTGLSLCAIQCVVSAVLLIPDLPVSGNLTAYYLAATAYGINPLLYGWPSQIAAKTGDDAVRSVMLAGMVAMGMLLYTFWGIAIYPADDAPFWRNGYIAMICVSAVLAGWLFVMRWLDRKTPEHSGYRGETDEEDIAQVAVVGTQEKA</sequence>
<comment type="subcellular location">
    <subcellularLocation>
        <location evidence="1">Membrane</location>
        <topology evidence="1">Multi-pass membrane protein</topology>
    </subcellularLocation>
</comment>
<feature type="transmembrane region" description="Helical" evidence="6">
    <location>
        <begin position="253"/>
        <end position="272"/>
    </location>
</feature>
<dbReference type="InterPro" id="IPR036259">
    <property type="entry name" value="MFS_trans_sf"/>
</dbReference>
<evidence type="ECO:0000256" key="2">
    <source>
        <dbReference type="ARBA" id="ARBA00022448"/>
    </source>
</evidence>
<feature type="transmembrane region" description="Helical" evidence="6">
    <location>
        <begin position="183"/>
        <end position="206"/>
    </location>
</feature>
<feature type="transmembrane region" description="Helical" evidence="6">
    <location>
        <begin position="226"/>
        <end position="246"/>
    </location>
</feature>
<feature type="transmembrane region" description="Helical" evidence="6">
    <location>
        <begin position="312"/>
        <end position="337"/>
    </location>
</feature>
<feature type="transmembrane region" description="Helical" evidence="6">
    <location>
        <begin position="79"/>
        <end position="100"/>
    </location>
</feature>
<evidence type="ECO:0000256" key="5">
    <source>
        <dbReference type="ARBA" id="ARBA00023136"/>
    </source>
</evidence>
<keyword evidence="3 6" id="KW-0812">Transmembrane</keyword>
<accession>A0AAN6RCI0</accession>
<proteinExistence type="predicted"/>
<dbReference type="Proteomes" id="UP001280581">
    <property type="component" value="Unassembled WGS sequence"/>
</dbReference>
<dbReference type="Gene3D" id="1.20.1250.20">
    <property type="entry name" value="MFS general substrate transporter like domains"/>
    <property type="match status" value="1"/>
</dbReference>
<feature type="transmembrane region" description="Helical" evidence="6">
    <location>
        <begin position="48"/>
        <end position="67"/>
    </location>
</feature>
<feature type="transmembrane region" description="Helical" evidence="6">
    <location>
        <begin position="284"/>
        <end position="300"/>
    </location>
</feature>
<keyword evidence="9" id="KW-1185">Reference proteome</keyword>
<dbReference type="GO" id="GO:0015233">
    <property type="term" value="F:pantothenate transmembrane transporter activity"/>
    <property type="evidence" value="ECO:0007669"/>
    <property type="project" value="TreeGrafter"/>
</dbReference>
<keyword evidence="4 6" id="KW-1133">Transmembrane helix</keyword>
<keyword evidence="2" id="KW-0813">Transport</keyword>
<dbReference type="PANTHER" id="PTHR43791:SF4">
    <property type="entry name" value="PANTOTHENATE TRANSPORTER FEN2"/>
    <property type="match status" value="1"/>
</dbReference>
<evidence type="ECO:0000256" key="6">
    <source>
        <dbReference type="SAM" id="Phobius"/>
    </source>
</evidence>
<dbReference type="GO" id="GO:0098717">
    <property type="term" value="P:pantothenate import across plasma membrane"/>
    <property type="evidence" value="ECO:0007669"/>
    <property type="project" value="TreeGrafter"/>
</dbReference>
<feature type="domain" description="Major facilitator superfamily (MFS) profile" evidence="7">
    <location>
        <begin position="1"/>
        <end position="373"/>
    </location>
</feature>
<evidence type="ECO:0000313" key="9">
    <source>
        <dbReference type="Proteomes" id="UP001280581"/>
    </source>
</evidence>
<dbReference type="InterPro" id="IPR011701">
    <property type="entry name" value="MFS"/>
</dbReference>
<feature type="transmembrane region" description="Helical" evidence="6">
    <location>
        <begin position="349"/>
        <end position="369"/>
    </location>
</feature>
<evidence type="ECO:0000259" key="7">
    <source>
        <dbReference type="PROSITE" id="PS50850"/>
    </source>
</evidence>
<feature type="transmembrane region" description="Helical" evidence="6">
    <location>
        <begin position="20"/>
        <end position="42"/>
    </location>
</feature>
<dbReference type="AlphaFoldDB" id="A0AAN6RCI0"/>
<gene>
    <name evidence="8" type="ORF">GRF29_185g1141307</name>
</gene>
<dbReference type="GO" id="GO:0005886">
    <property type="term" value="C:plasma membrane"/>
    <property type="evidence" value="ECO:0007669"/>
    <property type="project" value="TreeGrafter"/>
</dbReference>
<name>A0AAN6RCI0_9PLEO</name>
<dbReference type="Pfam" id="PF07690">
    <property type="entry name" value="MFS_1"/>
    <property type="match status" value="1"/>
</dbReference>
<dbReference type="PROSITE" id="PS50850">
    <property type="entry name" value="MFS"/>
    <property type="match status" value="1"/>
</dbReference>
<feature type="transmembrane region" description="Helical" evidence="6">
    <location>
        <begin position="112"/>
        <end position="135"/>
    </location>
</feature>
<organism evidence="8 9">
    <name type="scientific">Pseudopithomyces chartarum</name>
    <dbReference type="NCBI Taxonomy" id="1892770"/>
    <lineage>
        <taxon>Eukaryota</taxon>
        <taxon>Fungi</taxon>
        <taxon>Dikarya</taxon>
        <taxon>Ascomycota</taxon>
        <taxon>Pezizomycotina</taxon>
        <taxon>Dothideomycetes</taxon>
        <taxon>Pleosporomycetidae</taxon>
        <taxon>Pleosporales</taxon>
        <taxon>Massarineae</taxon>
        <taxon>Didymosphaeriaceae</taxon>
        <taxon>Pseudopithomyces</taxon>
    </lineage>
</organism>
<evidence type="ECO:0000256" key="3">
    <source>
        <dbReference type="ARBA" id="ARBA00022692"/>
    </source>
</evidence>
<dbReference type="PANTHER" id="PTHR43791">
    <property type="entry name" value="PERMEASE-RELATED"/>
    <property type="match status" value="1"/>
</dbReference>
<dbReference type="InterPro" id="IPR020846">
    <property type="entry name" value="MFS_dom"/>
</dbReference>
<comment type="caution">
    <text evidence="8">The sequence shown here is derived from an EMBL/GenBank/DDBJ whole genome shotgun (WGS) entry which is preliminary data.</text>
</comment>
<evidence type="ECO:0000256" key="1">
    <source>
        <dbReference type="ARBA" id="ARBA00004141"/>
    </source>
</evidence>
<reference evidence="8 9" key="1">
    <citation type="submission" date="2021-02" db="EMBL/GenBank/DDBJ databases">
        <title>Genome assembly of Pseudopithomyces chartarum.</title>
        <authorList>
            <person name="Jauregui R."/>
            <person name="Singh J."/>
            <person name="Voisey C."/>
        </authorList>
    </citation>
    <scope>NUCLEOTIDE SEQUENCE [LARGE SCALE GENOMIC DNA]</scope>
    <source>
        <strain evidence="8 9">AGR01</strain>
    </source>
</reference>
<dbReference type="SUPFAM" id="SSF103473">
    <property type="entry name" value="MFS general substrate transporter"/>
    <property type="match status" value="1"/>
</dbReference>
<evidence type="ECO:0000256" key="4">
    <source>
        <dbReference type="ARBA" id="ARBA00022989"/>
    </source>
</evidence>